<feature type="non-terminal residue" evidence="3">
    <location>
        <position position="1"/>
    </location>
</feature>
<accession>A0AAP3XPW6</accession>
<keyword evidence="1" id="KW-0812">Transmembrane</keyword>
<feature type="domain" description="Inositolphosphotransferase Aur1/Ipt1" evidence="2">
    <location>
        <begin position="19"/>
        <end position="153"/>
    </location>
</feature>
<feature type="transmembrane region" description="Helical" evidence="1">
    <location>
        <begin position="115"/>
        <end position="133"/>
    </location>
</feature>
<keyword evidence="4" id="KW-1185">Reference proteome</keyword>
<proteinExistence type="predicted"/>
<feature type="transmembrane region" description="Helical" evidence="1">
    <location>
        <begin position="23"/>
        <end position="42"/>
    </location>
</feature>
<dbReference type="EMBL" id="JARGEQ010000051">
    <property type="protein sequence ID" value="MDF1586004.1"/>
    <property type="molecule type" value="Genomic_DNA"/>
</dbReference>
<evidence type="ECO:0000313" key="4">
    <source>
        <dbReference type="Proteomes" id="UP001301140"/>
    </source>
</evidence>
<dbReference type="Proteomes" id="UP001301140">
    <property type="component" value="Unassembled WGS sequence"/>
</dbReference>
<name>A0AAP3XPW6_9PROT</name>
<organism evidence="3 4">
    <name type="scientific">Marinimicrococcus flavescens</name>
    <dbReference type="NCBI Taxonomy" id="3031815"/>
    <lineage>
        <taxon>Bacteria</taxon>
        <taxon>Pseudomonadati</taxon>
        <taxon>Pseudomonadota</taxon>
        <taxon>Alphaproteobacteria</taxon>
        <taxon>Geminicoccales</taxon>
        <taxon>Geminicoccaceae</taxon>
        <taxon>Marinimicrococcus</taxon>
    </lineage>
</organism>
<dbReference type="RefSeq" id="WP_327788418.1">
    <property type="nucleotide sequence ID" value="NZ_JARGEQ010000051.1"/>
</dbReference>
<dbReference type="GO" id="GO:0016020">
    <property type="term" value="C:membrane"/>
    <property type="evidence" value="ECO:0007669"/>
    <property type="project" value="UniProtKB-SubCell"/>
</dbReference>
<evidence type="ECO:0000259" key="2">
    <source>
        <dbReference type="Pfam" id="PF14378"/>
    </source>
</evidence>
<protein>
    <submittedName>
        <fullName evidence="3">Phosphatase PAP2 family protein</fullName>
    </submittedName>
</protein>
<feature type="transmembrane region" description="Helical" evidence="1">
    <location>
        <begin position="89"/>
        <end position="108"/>
    </location>
</feature>
<gene>
    <name evidence="3" type="ORF">PZ740_06360</name>
</gene>
<dbReference type="InterPro" id="IPR026841">
    <property type="entry name" value="Aur1/Ipt1"/>
</dbReference>
<reference evidence="3 4" key="1">
    <citation type="submission" date="2023-03" db="EMBL/GenBank/DDBJ databases">
        <title>YIM 152171 draft genome.</title>
        <authorList>
            <person name="Yang Z."/>
        </authorList>
    </citation>
    <scope>NUCLEOTIDE SEQUENCE [LARGE SCALE GENOMIC DNA]</scope>
    <source>
        <strain evidence="3 4">YIM 152171</strain>
    </source>
</reference>
<sequence>AVSTPISAGSSRCPKGDFARSRFLVEAFWLSAFLCVVIGMFTPAEGATVFHLEDAVAPEVFATLPGTHYLDYLDRVRTAWPLTVRLQDLQGLTTFPSFHTAGSVVVACSFWRTRLFLPAALCAGATIAATPVFGGHYFIDLLGGCAVAIVSLVTLAALPSCRNLVAAAGVHQDRRSGLPGRPVLQRRGATGSSVS</sequence>
<evidence type="ECO:0000256" key="1">
    <source>
        <dbReference type="SAM" id="Phobius"/>
    </source>
</evidence>
<evidence type="ECO:0000313" key="3">
    <source>
        <dbReference type="EMBL" id="MDF1586004.1"/>
    </source>
</evidence>
<dbReference type="Pfam" id="PF14378">
    <property type="entry name" value="PAP2_3"/>
    <property type="match status" value="1"/>
</dbReference>
<feature type="transmembrane region" description="Helical" evidence="1">
    <location>
        <begin position="139"/>
        <end position="158"/>
    </location>
</feature>
<comment type="caution">
    <text evidence="3">The sequence shown here is derived from an EMBL/GenBank/DDBJ whole genome shotgun (WGS) entry which is preliminary data.</text>
</comment>
<keyword evidence="1" id="KW-0472">Membrane</keyword>
<dbReference type="AlphaFoldDB" id="A0AAP3XPW6"/>
<keyword evidence="1" id="KW-1133">Transmembrane helix</keyword>